<evidence type="ECO:0000313" key="1">
    <source>
        <dbReference type="EMBL" id="CAG8447752.1"/>
    </source>
</evidence>
<reference evidence="1" key="1">
    <citation type="submission" date="2021-06" db="EMBL/GenBank/DDBJ databases">
        <authorList>
            <person name="Kallberg Y."/>
            <person name="Tangrot J."/>
            <person name="Rosling A."/>
        </authorList>
    </citation>
    <scope>NUCLEOTIDE SEQUENCE</scope>
    <source>
        <strain evidence="1">UK204</strain>
    </source>
</reference>
<proteinExistence type="predicted"/>
<accession>A0A9N8V9B7</accession>
<organism evidence="1 2">
    <name type="scientific">Funneliformis caledonium</name>
    <dbReference type="NCBI Taxonomy" id="1117310"/>
    <lineage>
        <taxon>Eukaryota</taxon>
        <taxon>Fungi</taxon>
        <taxon>Fungi incertae sedis</taxon>
        <taxon>Mucoromycota</taxon>
        <taxon>Glomeromycotina</taxon>
        <taxon>Glomeromycetes</taxon>
        <taxon>Glomerales</taxon>
        <taxon>Glomeraceae</taxon>
        <taxon>Funneliformis</taxon>
    </lineage>
</organism>
<protein>
    <submittedName>
        <fullName evidence="1">3291_t:CDS:1</fullName>
    </submittedName>
</protein>
<name>A0A9N8V9B7_9GLOM</name>
<feature type="non-terminal residue" evidence="1">
    <location>
        <position position="44"/>
    </location>
</feature>
<dbReference type="AlphaFoldDB" id="A0A9N8V9B7"/>
<comment type="caution">
    <text evidence="1">The sequence shown here is derived from an EMBL/GenBank/DDBJ whole genome shotgun (WGS) entry which is preliminary data.</text>
</comment>
<gene>
    <name evidence="1" type="ORF">FCALED_LOCUS1020</name>
</gene>
<keyword evidence="2" id="KW-1185">Reference proteome</keyword>
<dbReference type="Proteomes" id="UP000789570">
    <property type="component" value="Unassembled WGS sequence"/>
</dbReference>
<sequence length="44" mass="5141">MATPYDLISLDILEVDPQDVLVIPPPYNDDDHLKLKLKLTYRQM</sequence>
<dbReference type="EMBL" id="CAJVPQ010000119">
    <property type="protein sequence ID" value="CAG8447752.1"/>
    <property type="molecule type" value="Genomic_DNA"/>
</dbReference>
<evidence type="ECO:0000313" key="2">
    <source>
        <dbReference type="Proteomes" id="UP000789570"/>
    </source>
</evidence>